<sequence>DVPLVLDSPESASDDSYADWCAVPPGLPRCLRALPADGAETPLARLGDLCQLSLEAGATTPPPLLPLLPECAKGEPETEAANLLLSLTRSDVRFGRARFDVEALEARLCTRGLLARTGGWAPSDWRQCTLCGLRGDGVRGPAGVGRLIPLRVRPAGGEADPVAGQWVHVECLAWAWGPRPVSVGGGDSPPGASLRAGGCGGLVRFEGALQAAGGSGAEDAPCCTLCGRAGASVHCCAPVACDAAAFHLPCLLLSGSPTAHLLPAQEQYCLAWRRALCAAHAPVFSAMMPADARPPAYADVRVEGCVTAPARAVPPAAAAATVTLVGAGLLVLDWGSCSDLPPAQWAQLLLPPPGFRCVRLFEAAGALHAMGIAVEAAGWRGWISRGLPAELDACKYSDAAPSLDTLVERLFARLPPPPADSAPLAAVLARAAAARPLLFLGLARCDLPALLAAHGAGTA</sequence>
<organism evidence="1 2">
    <name type="scientific">Coemansia helicoidea</name>
    <dbReference type="NCBI Taxonomy" id="1286919"/>
    <lineage>
        <taxon>Eukaryota</taxon>
        <taxon>Fungi</taxon>
        <taxon>Fungi incertae sedis</taxon>
        <taxon>Zoopagomycota</taxon>
        <taxon>Kickxellomycotina</taxon>
        <taxon>Kickxellomycetes</taxon>
        <taxon>Kickxellales</taxon>
        <taxon>Kickxellaceae</taxon>
        <taxon>Coemansia</taxon>
    </lineage>
</organism>
<keyword evidence="2" id="KW-1185">Reference proteome</keyword>
<dbReference type="Proteomes" id="UP001140087">
    <property type="component" value="Unassembled WGS sequence"/>
</dbReference>
<gene>
    <name evidence="1" type="ORF">H4R21_002789</name>
</gene>
<evidence type="ECO:0000313" key="2">
    <source>
        <dbReference type="Proteomes" id="UP001140087"/>
    </source>
</evidence>
<dbReference type="EMBL" id="JANBUN010000770">
    <property type="protein sequence ID" value="KAJ2801448.1"/>
    <property type="molecule type" value="Genomic_DNA"/>
</dbReference>
<proteinExistence type="predicted"/>
<comment type="caution">
    <text evidence="1">The sequence shown here is derived from an EMBL/GenBank/DDBJ whole genome shotgun (WGS) entry which is preliminary data.</text>
</comment>
<evidence type="ECO:0000313" key="1">
    <source>
        <dbReference type="EMBL" id="KAJ2801448.1"/>
    </source>
</evidence>
<protein>
    <submittedName>
        <fullName evidence="1">Uncharacterized protein</fullName>
    </submittedName>
</protein>
<reference evidence="1" key="1">
    <citation type="submission" date="2022-07" db="EMBL/GenBank/DDBJ databases">
        <title>Phylogenomic reconstructions and comparative analyses of Kickxellomycotina fungi.</title>
        <authorList>
            <person name="Reynolds N.K."/>
            <person name="Stajich J.E."/>
            <person name="Barry K."/>
            <person name="Grigoriev I.V."/>
            <person name="Crous P."/>
            <person name="Smith M.E."/>
        </authorList>
    </citation>
    <scope>NUCLEOTIDE SEQUENCE</scope>
    <source>
        <strain evidence="1">BCRC 34780</strain>
    </source>
</reference>
<accession>A0ACC1L5H3</accession>
<feature type="non-terminal residue" evidence="1">
    <location>
        <position position="1"/>
    </location>
</feature>
<name>A0ACC1L5H3_9FUNG</name>